<dbReference type="HOGENOM" id="CLU_056889_0_0_5"/>
<dbReference type="RefSeq" id="WP_011941906.1">
    <property type="nucleotide sequence ID" value="NC_009484.1"/>
</dbReference>
<dbReference type="Pfam" id="PF07642">
    <property type="entry name" value="BBP2"/>
    <property type="match status" value="1"/>
</dbReference>
<protein>
    <recommendedName>
        <fullName evidence="4">Porin</fullName>
    </recommendedName>
</protein>
<dbReference type="InterPro" id="IPR011486">
    <property type="entry name" value="BBP2"/>
</dbReference>
<keyword evidence="1" id="KW-0732">Signal</keyword>
<dbReference type="Proteomes" id="UP000000245">
    <property type="component" value="Chromosome"/>
</dbReference>
<feature type="signal peptide" evidence="1">
    <location>
        <begin position="1"/>
        <end position="29"/>
    </location>
</feature>
<reference evidence="2 3" key="1">
    <citation type="submission" date="2007-05" db="EMBL/GenBank/DDBJ databases">
        <title>Complete sequence of chromosome of Acidiphilium cryptum JF-5.</title>
        <authorList>
            <consortium name="US DOE Joint Genome Institute"/>
            <person name="Copeland A."/>
            <person name="Lucas S."/>
            <person name="Lapidus A."/>
            <person name="Barry K."/>
            <person name="Detter J.C."/>
            <person name="Glavina del Rio T."/>
            <person name="Hammon N."/>
            <person name="Israni S."/>
            <person name="Dalin E."/>
            <person name="Tice H."/>
            <person name="Pitluck S."/>
            <person name="Sims D."/>
            <person name="Brettin T."/>
            <person name="Bruce D."/>
            <person name="Han C."/>
            <person name="Schmutz J."/>
            <person name="Larimer F."/>
            <person name="Land M."/>
            <person name="Hauser L."/>
            <person name="Kyrpides N."/>
            <person name="Kim E."/>
            <person name="Magnuson T."/>
            <person name="Richardson P."/>
        </authorList>
    </citation>
    <scope>NUCLEOTIDE SEQUENCE [LARGE SCALE GENOMIC DNA]</scope>
    <source>
        <strain evidence="2 3">JF-5</strain>
    </source>
</reference>
<evidence type="ECO:0000256" key="1">
    <source>
        <dbReference type="SAM" id="SignalP"/>
    </source>
</evidence>
<evidence type="ECO:0008006" key="4">
    <source>
        <dbReference type="Google" id="ProtNLM"/>
    </source>
</evidence>
<feature type="chain" id="PRO_5002683102" description="Porin" evidence="1">
    <location>
        <begin position="30"/>
        <end position="398"/>
    </location>
</feature>
<evidence type="ECO:0000313" key="3">
    <source>
        <dbReference type="Proteomes" id="UP000000245"/>
    </source>
</evidence>
<dbReference type="EMBL" id="CP000697">
    <property type="protein sequence ID" value="ABQ30202.1"/>
    <property type="molecule type" value="Genomic_DNA"/>
</dbReference>
<accession>A5FX70</accession>
<dbReference type="AlphaFoldDB" id="A5FX70"/>
<gene>
    <name evidence="2" type="ordered locus">Acry_0985</name>
</gene>
<proteinExistence type="predicted"/>
<dbReference type="KEGG" id="acr:Acry_0985"/>
<evidence type="ECO:0000313" key="2">
    <source>
        <dbReference type="EMBL" id="ABQ30202.1"/>
    </source>
</evidence>
<name>A5FX70_ACICJ</name>
<keyword evidence="3" id="KW-1185">Reference proteome</keyword>
<organism evidence="2 3">
    <name type="scientific">Acidiphilium cryptum (strain JF-5)</name>
    <dbReference type="NCBI Taxonomy" id="349163"/>
    <lineage>
        <taxon>Bacteria</taxon>
        <taxon>Pseudomonadati</taxon>
        <taxon>Pseudomonadota</taxon>
        <taxon>Alphaproteobacteria</taxon>
        <taxon>Acetobacterales</taxon>
        <taxon>Acidocellaceae</taxon>
        <taxon>Acidiphilium</taxon>
    </lineage>
</organism>
<sequence length="398" mass="42735">MRTKRLIDRKLLAGASVLALMAFASPAFAMNLPSPQKFEAGPLGTLDVSGGFDGFFYGISGAGTSSILGNQKSAGAEARVLELTVTKSSGPIQFTLDVKPDDSLYFGVQPQAMNAHTFSLGPVYAAYVTWAPTANFNISVGQVYSTEGWESSTDWKNANLIDSPLYYVENSSSRGVQASYTYGKLSATLTFGDGFDTGVFNTFQELVTYSFDSNNALSFYGTQNVGFTGPNTHAYGSTSTAYANSFTGYGYSAYNPAYENSDMYGAYYSYTHGNLNVVPEVQYVYSKPNSRLGLNKFTSNFGAEVITNYQFGKSPWSLGSMVFYYKNIGPQAWYLNANSSGFGIGVTPSWIKGHFFVRGEVGLLHLTDLGTPAVGGGFGNSGTDRNQVMGVLAAGIVF</sequence>
<dbReference type="STRING" id="349163.Acry_0985"/>
<dbReference type="eggNOG" id="ENOG502ZA2G">
    <property type="taxonomic scope" value="Bacteria"/>
</dbReference>